<evidence type="ECO:0000313" key="2">
    <source>
        <dbReference type="Proteomes" id="UP000789901"/>
    </source>
</evidence>
<proteinExistence type="predicted"/>
<comment type="caution">
    <text evidence="1">The sequence shown here is derived from an EMBL/GenBank/DDBJ whole genome shotgun (WGS) entry which is preliminary data.</text>
</comment>
<sequence>MCDSCGLNLDFLLSRLEPVIAQFIDTYVDDRFWNMVISQIPLSTFETTDDGLDRLFFASIYQANEKIHFSLNCSTGFLGVRQDIIDNEYVVLPVIDWYIVNQN</sequence>
<organism evidence="1 2">
    <name type="scientific">Gigaspora margarita</name>
    <dbReference type="NCBI Taxonomy" id="4874"/>
    <lineage>
        <taxon>Eukaryota</taxon>
        <taxon>Fungi</taxon>
        <taxon>Fungi incertae sedis</taxon>
        <taxon>Mucoromycota</taxon>
        <taxon>Glomeromycotina</taxon>
        <taxon>Glomeromycetes</taxon>
        <taxon>Diversisporales</taxon>
        <taxon>Gigasporaceae</taxon>
        <taxon>Gigaspora</taxon>
    </lineage>
</organism>
<dbReference type="Proteomes" id="UP000789901">
    <property type="component" value="Unassembled WGS sequence"/>
</dbReference>
<evidence type="ECO:0000313" key="1">
    <source>
        <dbReference type="EMBL" id="CAG8812001.1"/>
    </source>
</evidence>
<keyword evidence="2" id="KW-1185">Reference proteome</keyword>
<reference evidence="1 2" key="1">
    <citation type="submission" date="2021-06" db="EMBL/GenBank/DDBJ databases">
        <authorList>
            <person name="Kallberg Y."/>
            <person name="Tangrot J."/>
            <person name="Rosling A."/>
        </authorList>
    </citation>
    <scope>NUCLEOTIDE SEQUENCE [LARGE SCALE GENOMIC DNA]</scope>
    <source>
        <strain evidence="1 2">120-4 pot B 10/14</strain>
    </source>
</reference>
<accession>A0ABN7W1Z8</accession>
<dbReference type="EMBL" id="CAJVQB010028242">
    <property type="protein sequence ID" value="CAG8812001.1"/>
    <property type="molecule type" value="Genomic_DNA"/>
</dbReference>
<name>A0ABN7W1Z8_GIGMA</name>
<gene>
    <name evidence="1" type="ORF">GMARGA_LOCUS25466</name>
</gene>
<protein>
    <submittedName>
        <fullName evidence="1">14153_t:CDS:1</fullName>
    </submittedName>
</protein>